<comment type="caution">
    <text evidence="1">The sequence shown here is derived from an EMBL/GenBank/DDBJ whole genome shotgun (WGS) entry which is preliminary data.</text>
</comment>
<name>A0A368XBG2_9BACI</name>
<dbReference type="NCBIfam" id="TIGR01764">
    <property type="entry name" value="excise"/>
    <property type="match status" value="1"/>
</dbReference>
<gene>
    <name evidence="1" type="ORF">DFR57_11131</name>
</gene>
<organism evidence="1 2">
    <name type="scientific">Saliterribacillus persicus</name>
    <dbReference type="NCBI Taxonomy" id="930114"/>
    <lineage>
        <taxon>Bacteria</taxon>
        <taxon>Bacillati</taxon>
        <taxon>Bacillota</taxon>
        <taxon>Bacilli</taxon>
        <taxon>Bacillales</taxon>
        <taxon>Bacillaceae</taxon>
        <taxon>Saliterribacillus</taxon>
    </lineage>
</organism>
<accession>A0A368XBG2</accession>
<sequence>MKNMYLSMKETANYLEMDQSIIRKLVLEQKIRAIYDGEDYLINKDQFNDHLKQIELYKERIREYLQEPIPEDIDVKDED</sequence>
<proteinExistence type="predicted"/>
<reference evidence="1 2" key="1">
    <citation type="submission" date="2018-07" db="EMBL/GenBank/DDBJ databases">
        <title>Genomic Encyclopedia of Type Strains, Phase IV (KMG-IV): sequencing the most valuable type-strain genomes for metagenomic binning, comparative biology and taxonomic classification.</title>
        <authorList>
            <person name="Goeker M."/>
        </authorList>
    </citation>
    <scope>NUCLEOTIDE SEQUENCE [LARGE SCALE GENOMIC DNA]</scope>
    <source>
        <strain evidence="1 2">DSM 27696</strain>
    </source>
</reference>
<dbReference type="AlphaFoldDB" id="A0A368XBG2"/>
<dbReference type="InterPro" id="IPR010093">
    <property type="entry name" value="SinI_DNA-bd"/>
</dbReference>
<dbReference type="Proteomes" id="UP000252585">
    <property type="component" value="Unassembled WGS sequence"/>
</dbReference>
<dbReference type="EMBL" id="QPJJ01000011">
    <property type="protein sequence ID" value="RCW65303.1"/>
    <property type="molecule type" value="Genomic_DNA"/>
</dbReference>
<protein>
    <submittedName>
        <fullName evidence="1">Excisionase family DNA binding protein</fullName>
    </submittedName>
</protein>
<dbReference type="GO" id="GO:0003677">
    <property type="term" value="F:DNA binding"/>
    <property type="evidence" value="ECO:0007669"/>
    <property type="project" value="InterPro"/>
</dbReference>
<evidence type="ECO:0000313" key="1">
    <source>
        <dbReference type="EMBL" id="RCW65303.1"/>
    </source>
</evidence>
<keyword evidence="2" id="KW-1185">Reference proteome</keyword>
<evidence type="ECO:0000313" key="2">
    <source>
        <dbReference type="Proteomes" id="UP000252585"/>
    </source>
</evidence>